<evidence type="ECO:0000313" key="4">
    <source>
        <dbReference type="Proteomes" id="UP001176517"/>
    </source>
</evidence>
<feature type="transmembrane region" description="Helical" evidence="2">
    <location>
        <begin position="98"/>
        <end position="123"/>
    </location>
</feature>
<sequence length="607" mass="68327">MDIYSQFSLPPPPPPGPFSLWSGPDRARLPNLTNVASAAAFLDRLTFYKRPKAYEAQFLFGIFYFSFLGCVIAAIIYKKRQQHAWWLFRVIQRDRRKLIVPQVHNTWTLGALFYGVVCMGRFFTEYIYYRKGEPVPHLTLWIILQWIPLSIACLWQAWGISVARPQSSQATSRRNSTSRRSSSWPAVSNFVWLSIPVAQALVCVVLAVLADRSLQQAYQGRVDWLSRWGTSAQLERDMLVEIINIWSHVLKAWFYVCISMCVWAAYALGLFFIYSTVSWRLIASLREHFRMLQREEAEAAGATTLASVSRTAVDHTLPVPESPMGFSGKETPSLSADSPGYSKHDASSPGFHADDEILADVTEADDDQGFAWYRTPAPGSLSTGHEERIGRYKTFLPPVRRSISISIAPTSHSPVSHKQSQARWVLRYFMIQAVSVSLGILCVQSLPILLAATLYSAAEFAVTERFDGTAYLAGSWVAFVFGTVTLLSIGHATYESSFNQLVHHADESESAAPPLRTSISAAFDRRPDLLRQQQEPVAAPPAVWTRQVHEQEEEDKGIRSADSYWLAQEQLAQEQRPIHGLLSPEAFRSYPRRDQIGTGTARHEADF</sequence>
<keyword evidence="4" id="KW-1185">Reference proteome</keyword>
<accession>A0AAN6JV29</accession>
<feature type="transmembrane region" description="Helical" evidence="2">
    <location>
        <begin position="428"/>
        <end position="450"/>
    </location>
</feature>
<keyword evidence="2" id="KW-0472">Membrane</keyword>
<evidence type="ECO:0000256" key="2">
    <source>
        <dbReference type="SAM" id="Phobius"/>
    </source>
</evidence>
<feature type="transmembrane region" description="Helical" evidence="2">
    <location>
        <begin position="252"/>
        <end position="274"/>
    </location>
</feature>
<dbReference type="AlphaFoldDB" id="A0AAN6JV29"/>
<keyword evidence="2" id="KW-1133">Transmembrane helix</keyword>
<feature type="transmembrane region" description="Helical" evidence="2">
    <location>
        <begin position="184"/>
        <end position="210"/>
    </location>
</feature>
<feature type="transmembrane region" description="Helical" evidence="2">
    <location>
        <begin position="143"/>
        <end position="163"/>
    </location>
</feature>
<name>A0AAN6JV29_9BASI</name>
<proteinExistence type="predicted"/>
<protein>
    <submittedName>
        <fullName evidence="3">Uncharacterized protein</fullName>
    </submittedName>
</protein>
<reference evidence="3" key="1">
    <citation type="journal article" date="2023" name="PhytoFront">
        <title>Draft Genome Resources of Seven Strains of Tilletia horrida, Causal Agent of Kernel Smut of Rice.</title>
        <authorList>
            <person name="Khanal S."/>
            <person name="Antony Babu S."/>
            <person name="Zhou X.G."/>
        </authorList>
    </citation>
    <scope>NUCLEOTIDE SEQUENCE</scope>
    <source>
        <strain evidence="3">TX6</strain>
    </source>
</reference>
<evidence type="ECO:0000313" key="3">
    <source>
        <dbReference type="EMBL" id="KAK0553997.1"/>
    </source>
</evidence>
<organism evidence="3 4">
    <name type="scientific">Tilletia horrida</name>
    <dbReference type="NCBI Taxonomy" id="155126"/>
    <lineage>
        <taxon>Eukaryota</taxon>
        <taxon>Fungi</taxon>
        <taxon>Dikarya</taxon>
        <taxon>Basidiomycota</taxon>
        <taxon>Ustilaginomycotina</taxon>
        <taxon>Exobasidiomycetes</taxon>
        <taxon>Tilletiales</taxon>
        <taxon>Tilletiaceae</taxon>
        <taxon>Tilletia</taxon>
    </lineage>
</organism>
<comment type="caution">
    <text evidence="3">The sequence shown here is derived from an EMBL/GenBank/DDBJ whole genome shotgun (WGS) entry which is preliminary data.</text>
</comment>
<keyword evidence="2" id="KW-0812">Transmembrane</keyword>
<dbReference type="Proteomes" id="UP001176517">
    <property type="component" value="Unassembled WGS sequence"/>
</dbReference>
<feature type="transmembrane region" description="Helical" evidence="2">
    <location>
        <begin position="58"/>
        <end position="77"/>
    </location>
</feature>
<feature type="transmembrane region" description="Helical" evidence="2">
    <location>
        <begin position="470"/>
        <end position="489"/>
    </location>
</feature>
<gene>
    <name evidence="3" type="ORF">OC846_002282</name>
</gene>
<dbReference type="EMBL" id="JAPDMZ010000043">
    <property type="protein sequence ID" value="KAK0553997.1"/>
    <property type="molecule type" value="Genomic_DNA"/>
</dbReference>
<feature type="region of interest" description="Disordered" evidence="1">
    <location>
        <begin position="577"/>
        <end position="607"/>
    </location>
</feature>
<evidence type="ECO:0000256" key="1">
    <source>
        <dbReference type="SAM" id="MobiDB-lite"/>
    </source>
</evidence>
<feature type="region of interest" description="Disordered" evidence="1">
    <location>
        <begin position="319"/>
        <end position="345"/>
    </location>
</feature>
<feature type="region of interest" description="Disordered" evidence="1">
    <location>
        <begin position="534"/>
        <end position="555"/>
    </location>
</feature>
<feature type="compositionally biased region" description="Basic and acidic residues" evidence="1">
    <location>
        <begin position="591"/>
        <end position="607"/>
    </location>
</feature>